<feature type="region of interest" description="Disordered" evidence="2">
    <location>
        <begin position="361"/>
        <end position="392"/>
    </location>
</feature>
<dbReference type="AlphaFoldDB" id="A0A8S1KVF8"/>
<name>A0A8S1KVF8_PARPR</name>
<evidence type="ECO:0000256" key="1">
    <source>
        <dbReference type="SAM" id="Coils"/>
    </source>
</evidence>
<dbReference type="OMA" id="VEDTECQ"/>
<evidence type="ECO:0000313" key="3">
    <source>
        <dbReference type="EMBL" id="CAD8058381.1"/>
    </source>
</evidence>
<comment type="caution">
    <text evidence="3">The sequence shown here is derived from an EMBL/GenBank/DDBJ whole genome shotgun (WGS) entry which is preliminary data.</text>
</comment>
<organism evidence="3 4">
    <name type="scientific">Paramecium primaurelia</name>
    <dbReference type="NCBI Taxonomy" id="5886"/>
    <lineage>
        <taxon>Eukaryota</taxon>
        <taxon>Sar</taxon>
        <taxon>Alveolata</taxon>
        <taxon>Ciliophora</taxon>
        <taxon>Intramacronucleata</taxon>
        <taxon>Oligohymenophorea</taxon>
        <taxon>Peniculida</taxon>
        <taxon>Parameciidae</taxon>
        <taxon>Paramecium</taxon>
    </lineage>
</organism>
<keyword evidence="1" id="KW-0175">Coiled coil</keyword>
<evidence type="ECO:0000256" key="2">
    <source>
        <dbReference type="SAM" id="MobiDB-lite"/>
    </source>
</evidence>
<gene>
    <name evidence="3" type="ORF">PPRIM_AZ9-3.1.T0270187</name>
</gene>
<sequence>MNLQTQSEIDLKLSALDKLGDNPDEVDIKYVSYILKIPLQTIRQWLEERVEQDFQIDLSNIEDTECQLIGSNMKNKELINQQNLVKDEDIQQKQINTSFKQSSIDLKDNQVSKQKKIIDKNKQSYTDKIIEKDQKKQNNLIFKQSQQISYEDCKTQENKNINQLIKELANMQNDNISISQNIDDNQDQLEQLIQQNKQNQNLIHLEKEKDQQGMSQIKLIEQQNNEQQQSKSLIFINDQVNQQNQIIKNSKKEKKQKQTNFNINDKQLTLQDLTHLKKKKIKNPIQQKLFEIGQNQKFQNGIIKQSEQKQNIIQMNLTKKNQLQYNVQQKQDQNSLYINQQQSESNLSEGYQKDGQIINSTSQSHEQSNKQKQQVEIKTSNNQHQFQTQPHENTDYNSAIESIKQQQKQSYSNGVNCTSHSMTQNNLSNSINQSSQKFQNKELQFQNDSELNPIYIQSNNIIQGSVQQKYMDKIQQIPYQFEMIQMFNNNSQALGQVIKLITAVSNYQIALIQKLDMIYECVNKK</sequence>
<reference evidence="3" key="1">
    <citation type="submission" date="2021-01" db="EMBL/GenBank/DDBJ databases">
        <authorList>
            <consortium name="Genoscope - CEA"/>
            <person name="William W."/>
        </authorList>
    </citation>
    <scope>NUCLEOTIDE SEQUENCE</scope>
</reference>
<accession>A0A8S1KVF8</accession>
<protein>
    <submittedName>
        <fullName evidence="3">Uncharacterized protein</fullName>
    </submittedName>
</protein>
<evidence type="ECO:0000313" key="4">
    <source>
        <dbReference type="Proteomes" id="UP000688137"/>
    </source>
</evidence>
<keyword evidence="4" id="KW-1185">Reference proteome</keyword>
<dbReference type="Proteomes" id="UP000688137">
    <property type="component" value="Unassembled WGS sequence"/>
</dbReference>
<feature type="coiled-coil region" evidence="1">
    <location>
        <begin position="154"/>
        <end position="209"/>
    </location>
</feature>
<feature type="compositionally biased region" description="Polar residues" evidence="2">
    <location>
        <begin position="376"/>
        <end position="392"/>
    </location>
</feature>
<proteinExistence type="predicted"/>
<dbReference type="EMBL" id="CAJJDM010000026">
    <property type="protein sequence ID" value="CAD8058381.1"/>
    <property type="molecule type" value="Genomic_DNA"/>
</dbReference>